<dbReference type="InterPro" id="IPR041792">
    <property type="entry name" value="MPP_PAP"/>
</dbReference>
<reference evidence="7 8" key="1">
    <citation type="journal article" date="2019" name="Sci. Rep.">
        <title>Nanopore sequencing improves the draft genome of the human pathogenic amoeba Naegleria fowleri.</title>
        <authorList>
            <person name="Liechti N."/>
            <person name="Schurch N."/>
            <person name="Bruggmann R."/>
            <person name="Wittwer M."/>
        </authorList>
    </citation>
    <scope>NUCLEOTIDE SEQUENCE [LARGE SCALE GENOMIC DNA]</scope>
    <source>
        <strain evidence="7 8">ATCC 30894</strain>
    </source>
</reference>
<dbReference type="VEuPathDB" id="AmoebaDB:FDP41_012449"/>
<evidence type="ECO:0000256" key="3">
    <source>
        <dbReference type="RuleBase" id="RU361203"/>
    </source>
</evidence>
<proteinExistence type="inferred from homology"/>
<dbReference type="AlphaFoldDB" id="A0A6A5C4T1"/>
<sequence>MLTFTEGHRHQHNHSTNKRIEIVHQQQGTSASRHTSADLNRPCHSSSSSSSLIQLEKDLRNPLLLRQLEKVKQHREQASSSDFSVRYIHLALTQNTNEMIIQFHTFGYDENKIGRPMAIIGKSEQELQSNPQWYGMGAVTTSYGDSSVTGFDHAILLNNLSFDTTYYYRVGFGHVVNGKPVFTVQSDSTFYFTTRSRDPSEVTIVIFGDMGVFFCESNIERISKIVKDNTGNGNFFIYHVGDISYADSYPGFMYQYVWDKFFEHWEGVQPYVPYMTTVGNHEYGPRLGPDKHSFEYNFTAYNHKFWMPLRNDSQYGHNMWYHFDFGPIRIVAIDTETNYPNAPFHPVFQGDHVSYVKNAIMSANRTRTPFLMTVGHRPIYSTEKGFSDANGNVVGDSRILQELFENDYKKYRVDMAICGHVHAYERQHPIYNGTIEQDQLKDPHNYINPQDTIYIVDGSGGSLGGMDPNHDFNTNIKWNYMRYNNDEGFGLLKIKRDSLTSFVVNFQQFNDRGQVIDYFTMRKTQP</sequence>
<dbReference type="OMA" id="DYELYSY"/>
<evidence type="ECO:0000313" key="8">
    <source>
        <dbReference type="Proteomes" id="UP000444721"/>
    </source>
</evidence>
<dbReference type="PANTHER" id="PTHR45867">
    <property type="entry name" value="PURPLE ACID PHOSPHATASE"/>
    <property type="match status" value="1"/>
</dbReference>
<dbReference type="GO" id="GO:0003993">
    <property type="term" value="F:acid phosphatase activity"/>
    <property type="evidence" value="ECO:0007669"/>
    <property type="project" value="UniProtKB-EC"/>
</dbReference>
<evidence type="ECO:0000256" key="4">
    <source>
        <dbReference type="SAM" id="MobiDB-lite"/>
    </source>
</evidence>
<dbReference type="OrthoDB" id="45007at2759"/>
<dbReference type="PANTHER" id="PTHR45867:SF3">
    <property type="entry name" value="ACID PHOSPHATASE TYPE 7"/>
    <property type="match status" value="1"/>
</dbReference>
<keyword evidence="1" id="KW-0732">Signal</keyword>
<dbReference type="InterPro" id="IPR008963">
    <property type="entry name" value="Purple_acid_Pase-like_N"/>
</dbReference>
<name>A0A6A5C4T1_NAEFO</name>
<feature type="region of interest" description="Disordered" evidence="4">
    <location>
        <begin position="24"/>
        <end position="52"/>
    </location>
</feature>
<keyword evidence="3" id="KW-0378">Hydrolase</keyword>
<gene>
    <name evidence="7" type="ORF">FDP41_012449</name>
</gene>
<dbReference type="GO" id="GO:0046872">
    <property type="term" value="F:metal ion binding"/>
    <property type="evidence" value="ECO:0007669"/>
    <property type="project" value="InterPro"/>
</dbReference>
<dbReference type="Gene3D" id="2.60.40.380">
    <property type="entry name" value="Purple acid phosphatase-like, N-terminal"/>
    <property type="match status" value="1"/>
</dbReference>
<dbReference type="CDD" id="cd00839">
    <property type="entry name" value="MPP_PAPs"/>
    <property type="match status" value="1"/>
</dbReference>
<dbReference type="Pfam" id="PF16656">
    <property type="entry name" value="Pur_ac_phosph_N"/>
    <property type="match status" value="1"/>
</dbReference>
<evidence type="ECO:0000259" key="6">
    <source>
        <dbReference type="Pfam" id="PF16656"/>
    </source>
</evidence>
<dbReference type="VEuPathDB" id="AmoebaDB:NfTy_040470"/>
<keyword evidence="8" id="KW-1185">Reference proteome</keyword>
<evidence type="ECO:0000256" key="1">
    <source>
        <dbReference type="ARBA" id="ARBA00022729"/>
    </source>
</evidence>
<dbReference type="Proteomes" id="UP000444721">
    <property type="component" value="Unassembled WGS sequence"/>
</dbReference>
<dbReference type="Gene3D" id="3.60.21.10">
    <property type="match status" value="1"/>
</dbReference>
<comment type="caution">
    <text evidence="7">The sequence shown here is derived from an EMBL/GenBank/DDBJ whole genome shotgun (WGS) entry which is preliminary data.</text>
</comment>
<protein>
    <recommendedName>
        <fullName evidence="3">Purple acid phosphatase</fullName>
        <ecNumber evidence="3">3.1.3.2</ecNumber>
    </recommendedName>
</protein>
<feature type="compositionally biased region" description="Polar residues" evidence="4">
    <location>
        <begin position="24"/>
        <end position="38"/>
    </location>
</feature>
<dbReference type="EMBL" id="VFQX01000013">
    <property type="protein sequence ID" value="KAF0981792.1"/>
    <property type="molecule type" value="Genomic_DNA"/>
</dbReference>
<dbReference type="RefSeq" id="XP_044566505.1">
    <property type="nucleotide sequence ID" value="XM_044702970.1"/>
</dbReference>
<evidence type="ECO:0000313" key="7">
    <source>
        <dbReference type="EMBL" id="KAF0981792.1"/>
    </source>
</evidence>
<accession>A0A6A5C4T1</accession>
<evidence type="ECO:0000259" key="5">
    <source>
        <dbReference type="Pfam" id="PF00149"/>
    </source>
</evidence>
<feature type="domain" description="Purple acid phosphatase N-terminal" evidence="6">
    <location>
        <begin position="87"/>
        <end position="185"/>
    </location>
</feature>
<dbReference type="SUPFAM" id="SSF56300">
    <property type="entry name" value="Metallo-dependent phosphatases"/>
    <property type="match status" value="1"/>
</dbReference>
<dbReference type="SUPFAM" id="SSF49363">
    <property type="entry name" value="Purple acid phosphatase, N-terminal domain"/>
    <property type="match status" value="1"/>
</dbReference>
<dbReference type="InterPro" id="IPR029052">
    <property type="entry name" value="Metallo-depent_PP-like"/>
</dbReference>
<organism evidence="7 8">
    <name type="scientific">Naegleria fowleri</name>
    <name type="common">Brain eating amoeba</name>
    <dbReference type="NCBI Taxonomy" id="5763"/>
    <lineage>
        <taxon>Eukaryota</taxon>
        <taxon>Discoba</taxon>
        <taxon>Heterolobosea</taxon>
        <taxon>Tetramitia</taxon>
        <taxon>Eutetramitia</taxon>
        <taxon>Vahlkampfiidae</taxon>
        <taxon>Naegleria</taxon>
    </lineage>
</organism>
<feature type="domain" description="Calcineurin-like phosphoesterase" evidence="5">
    <location>
        <begin position="203"/>
        <end position="424"/>
    </location>
</feature>
<dbReference type="VEuPathDB" id="AmoebaDB:NF0110760"/>
<comment type="similarity">
    <text evidence="3">Belongs to the metallophosphoesterase superfamily. Purple acid phosphatase family.</text>
</comment>
<dbReference type="GeneID" id="68119664"/>
<dbReference type="EC" id="3.1.3.2" evidence="3"/>
<dbReference type="Pfam" id="PF00149">
    <property type="entry name" value="Metallophos"/>
    <property type="match status" value="1"/>
</dbReference>
<evidence type="ECO:0000256" key="2">
    <source>
        <dbReference type="ARBA" id="ARBA00023180"/>
    </source>
</evidence>
<keyword evidence="2" id="KW-0325">Glycoprotein</keyword>
<dbReference type="InterPro" id="IPR015914">
    <property type="entry name" value="PAPs_N"/>
</dbReference>
<dbReference type="InterPro" id="IPR004843">
    <property type="entry name" value="Calcineurin-like_PHP"/>
</dbReference>
<comment type="catalytic activity">
    <reaction evidence="3">
        <text>a phosphate monoester + H2O = an alcohol + phosphate</text>
        <dbReference type="Rhea" id="RHEA:15017"/>
        <dbReference type="ChEBI" id="CHEBI:15377"/>
        <dbReference type="ChEBI" id="CHEBI:30879"/>
        <dbReference type="ChEBI" id="CHEBI:43474"/>
        <dbReference type="ChEBI" id="CHEBI:67140"/>
        <dbReference type="EC" id="3.1.3.2"/>
    </reaction>
</comment>